<evidence type="ECO:0000313" key="7">
    <source>
        <dbReference type="Proteomes" id="UP000317512"/>
    </source>
</evidence>
<dbReference type="InterPro" id="IPR020103">
    <property type="entry name" value="PsdUridine_synth_cat_dom_sf"/>
</dbReference>
<dbReference type="RefSeq" id="WP_146309193.1">
    <property type="nucleotide sequence ID" value="NZ_CP041663.1"/>
</dbReference>
<dbReference type="Proteomes" id="UP000317512">
    <property type="component" value="Chromosome"/>
</dbReference>
<name>A0A5B8JCD0_9MOLU</name>
<protein>
    <recommendedName>
        <fullName evidence="2">RNA pseudouridylate synthase</fullName>
    </recommendedName>
    <alternativeName>
        <fullName evidence="3">RNA-uridine isomerase</fullName>
    </alternativeName>
</protein>
<dbReference type="Gene3D" id="3.30.2350.10">
    <property type="entry name" value="Pseudouridine synthase"/>
    <property type="match status" value="1"/>
</dbReference>
<gene>
    <name evidence="6" type="ORF">FOY43_03765</name>
</gene>
<dbReference type="GO" id="GO:0001522">
    <property type="term" value="P:pseudouridine synthesis"/>
    <property type="evidence" value="ECO:0007669"/>
    <property type="project" value="InterPro"/>
</dbReference>
<evidence type="ECO:0000256" key="3">
    <source>
        <dbReference type="ARBA" id="ARBA00033164"/>
    </source>
</evidence>
<reference evidence="7" key="1">
    <citation type="submission" date="2019-07" db="EMBL/GenBank/DDBJ databases">
        <title>Complete genome sequences of three Mycoplasma sp. 1220 strains.</title>
        <authorList>
            <person name="Grozner D."/>
            <person name="Forro B."/>
            <person name="Kovacs A.B."/>
            <person name="Marton S."/>
            <person name="Banyai K."/>
            <person name="Kreizinger Z."/>
            <person name="Sulyok K.M."/>
            <person name="Gyuranecz M."/>
        </authorList>
    </citation>
    <scope>NUCLEOTIDE SEQUENCE [LARGE SCALE GENOMIC DNA]</scope>
    <source>
        <strain evidence="7">MYCAV93</strain>
    </source>
</reference>
<keyword evidence="4" id="KW-0694">RNA-binding</keyword>
<proteinExistence type="predicted"/>
<dbReference type="SUPFAM" id="SSF55120">
    <property type="entry name" value="Pseudouridine synthase"/>
    <property type="match status" value="1"/>
</dbReference>
<evidence type="ECO:0000313" key="6">
    <source>
        <dbReference type="EMBL" id="QDY88742.1"/>
    </source>
</evidence>
<dbReference type="Pfam" id="PF00849">
    <property type="entry name" value="PseudoU_synth_2"/>
    <property type="match status" value="1"/>
</dbReference>
<dbReference type="GO" id="GO:0006396">
    <property type="term" value="P:RNA processing"/>
    <property type="evidence" value="ECO:0007669"/>
    <property type="project" value="UniProtKB-ARBA"/>
</dbReference>
<evidence type="ECO:0000256" key="2">
    <source>
        <dbReference type="ARBA" id="ARBA00031870"/>
    </source>
</evidence>
<dbReference type="InterPro" id="IPR050188">
    <property type="entry name" value="RluA_PseudoU_synthase"/>
</dbReference>
<organism evidence="6 7">
    <name type="scientific">Mycoplasma anserisalpingitidis</name>
    <dbReference type="NCBI Taxonomy" id="519450"/>
    <lineage>
        <taxon>Bacteria</taxon>
        <taxon>Bacillati</taxon>
        <taxon>Mycoplasmatota</taxon>
        <taxon>Mollicutes</taxon>
        <taxon>Mycoplasmataceae</taxon>
        <taxon>Mycoplasma</taxon>
    </lineage>
</organism>
<dbReference type="PANTHER" id="PTHR21600">
    <property type="entry name" value="MITOCHONDRIAL RNA PSEUDOURIDINE SYNTHASE"/>
    <property type="match status" value="1"/>
</dbReference>
<dbReference type="OrthoDB" id="9807829at2"/>
<dbReference type="GO" id="GO:0009982">
    <property type="term" value="F:pseudouridine synthase activity"/>
    <property type="evidence" value="ECO:0007669"/>
    <property type="project" value="InterPro"/>
</dbReference>
<dbReference type="AlphaFoldDB" id="A0A5B8JCD0"/>
<dbReference type="EMBL" id="CP041663">
    <property type="protein sequence ID" value="QDY88742.1"/>
    <property type="molecule type" value="Genomic_DNA"/>
</dbReference>
<evidence type="ECO:0000259" key="5">
    <source>
        <dbReference type="Pfam" id="PF00849"/>
    </source>
</evidence>
<accession>A0A5B8JCD0</accession>
<dbReference type="PROSITE" id="PS50889">
    <property type="entry name" value="S4"/>
    <property type="match status" value="1"/>
</dbReference>
<evidence type="ECO:0000256" key="4">
    <source>
        <dbReference type="PROSITE-ProRule" id="PRU00182"/>
    </source>
</evidence>
<feature type="domain" description="Pseudouridine synthase RsuA/RluA-like" evidence="5">
    <location>
        <begin position="93"/>
        <end position="234"/>
    </location>
</feature>
<dbReference type="GO" id="GO:0140098">
    <property type="term" value="F:catalytic activity, acting on RNA"/>
    <property type="evidence" value="ECO:0007669"/>
    <property type="project" value="UniProtKB-ARBA"/>
</dbReference>
<comment type="catalytic activity">
    <reaction evidence="1">
        <text>a uridine in RNA = a pseudouridine in RNA</text>
        <dbReference type="Rhea" id="RHEA:48348"/>
        <dbReference type="Rhea" id="RHEA-COMP:12068"/>
        <dbReference type="Rhea" id="RHEA-COMP:12069"/>
        <dbReference type="ChEBI" id="CHEBI:65314"/>
        <dbReference type="ChEBI" id="CHEBI:65315"/>
    </reaction>
</comment>
<sequence>MEYTKFNTTKNDQGRTAFKLLVKYFDNVPVSRIERVFRQKDIKINGIRNINKNHVIQENDLVEVYGLSDLKNSESKINKNIKILFHPIYEDENILLIHKPEKIAIHSEENCIDEQVLSYLKFKKVDSFVPSHVGRLDKETSGIMLYAKNYETLQYLNENIKNIEKTYIFKSDFNNDNLTVEGYIYHDNTKQKMKISKDFVDNSKKFTTKLFMIKDRKFAKIITGRKHQIRATLSYLGYPIYGDHKYGGRKFNRLMLHAYSIKFKNMTGKFEYLNEHEYLKEPNW</sequence>
<dbReference type="GO" id="GO:0003723">
    <property type="term" value="F:RNA binding"/>
    <property type="evidence" value="ECO:0007669"/>
    <property type="project" value="UniProtKB-KW"/>
</dbReference>
<evidence type="ECO:0000256" key="1">
    <source>
        <dbReference type="ARBA" id="ARBA00000073"/>
    </source>
</evidence>
<dbReference type="InterPro" id="IPR006145">
    <property type="entry name" value="PsdUridine_synth_RsuA/RluA"/>
</dbReference>
<dbReference type="CDD" id="cd02869">
    <property type="entry name" value="PseudoU_synth_RluA_like"/>
    <property type="match status" value="1"/>
</dbReference>